<dbReference type="STRING" id="735517.SAMN05444272_4271"/>
<dbReference type="EMBL" id="FRBW01000006">
    <property type="protein sequence ID" value="SHN13824.1"/>
    <property type="molecule type" value="Genomic_DNA"/>
</dbReference>
<feature type="domain" description="YDG" evidence="1">
    <location>
        <begin position="153"/>
        <end position="232"/>
    </location>
</feature>
<dbReference type="InterPro" id="IPR041248">
    <property type="entry name" value="YDG"/>
</dbReference>
<feature type="domain" description="YDG" evidence="1">
    <location>
        <begin position="239"/>
        <end position="316"/>
    </location>
</feature>
<feature type="non-terminal residue" evidence="3">
    <location>
        <position position="1"/>
    </location>
</feature>
<feature type="domain" description="MBG" evidence="2">
    <location>
        <begin position="409"/>
        <end position="482"/>
    </location>
</feature>
<dbReference type="AlphaFoldDB" id="A0A1M7PAF5"/>
<evidence type="ECO:0000259" key="2">
    <source>
        <dbReference type="Pfam" id="PF18676"/>
    </source>
</evidence>
<name>A0A1M7PAF5_9HYPH</name>
<sequence length="540" mass="52821">SATGSFSGFSGLISGDVVSLDGSALFAFADKNVGSGKTVTISGLSLTGADAGNYTIASATSATAAITPKTLTVSAAADDKVYDGTTSATGSFGGFSGLISGDVVSLDGSALFAFADKNAGSGKTVSVSNIGLSGTDAGNYVIASTASSTAAITPKTLTVSATADDKVYDGTTSATGSFSGFSGLISGDVVSLDGSALFAFADKNAGSGKTVSVSNIGLSGTDAGNYVIASTASSTAAITPKTLTVSATADDKVYDGTTSATGSFGAFSGLISGDMVSLDGSALFAFADMNAGSGKTVNVSNIGLSGTDAGNYAIASSLTTTASITPKTLTVNALAASMIYGDAMPGLSFTVTGYAGSDNMSLMTGALSTSGGSGSNAGTYAISQGSLSAGGNYQIAFTGADLVINRRAVTVTANNLTRPEDVANPLLTYALTSGSLVAGDSFTGALATSAGLSSPIGTYLISQGSLALNSNYDLTFVPGTLTISGEIVMPQIFTPQAYESQPPLATPEGVPSQSCQVGGGGGGVYPCNRTFGPWLSAQAE</sequence>
<dbReference type="Proteomes" id="UP000186002">
    <property type="component" value="Unassembled WGS sequence"/>
</dbReference>
<evidence type="ECO:0000313" key="3">
    <source>
        <dbReference type="EMBL" id="SHN13824.1"/>
    </source>
</evidence>
<gene>
    <name evidence="3" type="ORF">SAMN05444272_4271</name>
</gene>
<accession>A0A1M7PAF5</accession>
<evidence type="ECO:0000313" key="4">
    <source>
        <dbReference type="Proteomes" id="UP000186002"/>
    </source>
</evidence>
<reference evidence="3 4" key="1">
    <citation type="submission" date="2016-11" db="EMBL/GenBank/DDBJ databases">
        <authorList>
            <person name="Jaros S."/>
            <person name="Januszkiewicz K."/>
            <person name="Wedrychowicz H."/>
        </authorList>
    </citation>
    <scope>NUCLEOTIDE SEQUENCE [LARGE SCALE GENOMIC DNA]</scope>
    <source>
        <strain evidence="3 4">DSM 22153</strain>
    </source>
</reference>
<keyword evidence="4" id="KW-1185">Reference proteome</keyword>
<feature type="domain" description="YDG" evidence="1">
    <location>
        <begin position="67"/>
        <end position="146"/>
    </location>
</feature>
<dbReference type="RefSeq" id="WP_235860670.1">
    <property type="nucleotide sequence ID" value="NZ_FRBW01000006.1"/>
</dbReference>
<proteinExistence type="predicted"/>
<organism evidence="3 4">
    <name type="scientific">Roseibium suaedae</name>
    <dbReference type="NCBI Taxonomy" id="735517"/>
    <lineage>
        <taxon>Bacteria</taxon>
        <taxon>Pseudomonadati</taxon>
        <taxon>Pseudomonadota</taxon>
        <taxon>Alphaproteobacteria</taxon>
        <taxon>Hyphomicrobiales</taxon>
        <taxon>Stappiaceae</taxon>
        <taxon>Roseibium</taxon>
    </lineage>
</organism>
<feature type="domain" description="MBG" evidence="2">
    <location>
        <begin position="329"/>
        <end position="402"/>
    </location>
</feature>
<protein>
    <recommendedName>
        <fullName evidence="5">MBG domain-containing protein</fullName>
    </recommendedName>
</protein>
<dbReference type="Pfam" id="PF18676">
    <property type="entry name" value="MBG_2"/>
    <property type="match status" value="2"/>
</dbReference>
<dbReference type="InterPro" id="IPR041286">
    <property type="entry name" value="MBG_2"/>
</dbReference>
<evidence type="ECO:0000259" key="1">
    <source>
        <dbReference type="Pfam" id="PF18657"/>
    </source>
</evidence>
<dbReference type="Pfam" id="PF18657">
    <property type="entry name" value="YDG"/>
    <property type="match status" value="4"/>
</dbReference>
<evidence type="ECO:0008006" key="5">
    <source>
        <dbReference type="Google" id="ProtNLM"/>
    </source>
</evidence>
<feature type="domain" description="YDG" evidence="1">
    <location>
        <begin position="4"/>
        <end position="60"/>
    </location>
</feature>